<dbReference type="KEGG" id="tnl:113504788"/>
<keyword evidence="1" id="KW-1133">Transmembrane helix</keyword>
<feature type="transmembrane region" description="Helical" evidence="1">
    <location>
        <begin position="76"/>
        <end position="96"/>
    </location>
</feature>
<sequence>MSTVFFVLCFLVISVNSDERRRDGGRQGRFISFNVIEEDIRVDLAFNIPFLTIPVKKTVNSAFGLLDFPTININPASLALGGAVVLGTSVVIPFLLKSFVQDTNYRYARILENAEFSTDAVLDFANQMLSNTQGFRGCPLRVACWAAQLDITDQREIMNQIVNNKLLSSLVNSSAVEDAMVSGRHGRSCSSFGPCPLQEHHLPVIMRNLAAFTNRKDVD</sequence>
<protein>
    <submittedName>
        <fullName evidence="4">Uncharacterized protein LOC113504788</fullName>
    </submittedName>
</protein>
<name>A0A7E5WRU9_TRINI</name>
<feature type="chain" id="PRO_5028897805" evidence="2">
    <location>
        <begin position="18"/>
        <end position="219"/>
    </location>
</feature>
<dbReference type="OrthoDB" id="6436512at2759"/>
<keyword evidence="2" id="KW-0732">Signal</keyword>
<accession>A0A7E5WRU9</accession>
<feature type="signal peptide" evidence="2">
    <location>
        <begin position="1"/>
        <end position="17"/>
    </location>
</feature>
<gene>
    <name evidence="4" type="primary">LOC113504788</name>
</gene>
<evidence type="ECO:0000313" key="3">
    <source>
        <dbReference type="Proteomes" id="UP000322000"/>
    </source>
</evidence>
<dbReference type="RefSeq" id="XP_026743032.1">
    <property type="nucleotide sequence ID" value="XM_026887231.1"/>
</dbReference>
<dbReference type="InParanoid" id="A0A7E5WRU9"/>
<keyword evidence="1" id="KW-0812">Transmembrane</keyword>
<proteinExistence type="predicted"/>
<evidence type="ECO:0000256" key="1">
    <source>
        <dbReference type="SAM" id="Phobius"/>
    </source>
</evidence>
<dbReference type="GeneID" id="113504788"/>
<evidence type="ECO:0000256" key="2">
    <source>
        <dbReference type="SAM" id="SignalP"/>
    </source>
</evidence>
<dbReference type="Proteomes" id="UP000322000">
    <property type="component" value="Chromosome 23"/>
</dbReference>
<keyword evidence="3" id="KW-1185">Reference proteome</keyword>
<keyword evidence="1" id="KW-0472">Membrane</keyword>
<organism evidence="3 4">
    <name type="scientific">Trichoplusia ni</name>
    <name type="common">Cabbage looper</name>
    <dbReference type="NCBI Taxonomy" id="7111"/>
    <lineage>
        <taxon>Eukaryota</taxon>
        <taxon>Metazoa</taxon>
        <taxon>Ecdysozoa</taxon>
        <taxon>Arthropoda</taxon>
        <taxon>Hexapoda</taxon>
        <taxon>Insecta</taxon>
        <taxon>Pterygota</taxon>
        <taxon>Neoptera</taxon>
        <taxon>Endopterygota</taxon>
        <taxon>Lepidoptera</taxon>
        <taxon>Glossata</taxon>
        <taxon>Ditrysia</taxon>
        <taxon>Noctuoidea</taxon>
        <taxon>Noctuidae</taxon>
        <taxon>Plusiinae</taxon>
        <taxon>Trichoplusia</taxon>
    </lineage>
</organism>
<dbReference type="AlphaFoldDB" id="A0A7E5WRU9"/>
<reference evidence="4" key="1">
    <citation type="submission" date="2025-08" db="UniProtKB">
        <authorList>
            <consortium name="RefSeq"/>
        </authorList>
    </citation>
    <scope>IDENTIFICATION</scope>
</reference>
<evidence type="ECO:0000313" key="4">
    <source>
        <dbReference type="RefSeq" id="XP_026743032.1"/>
    </source>
</evidence>